<evidence type="ECO:0000313" key="3">
    <source>
        <dbReference type="Proteomes" id="UP000070224"/>
    </source>
</evidence>
<reference evidence="3" key="1">
    <citation type="submission" date="2016-01" db="EMBL/GenBank/DDBJ databases">
        <authorList>
            <person name="Mitreva M."/>
            <person name="Pepin K.H."/>
            <person name="Mihindukulasuriya K.A."/>
            <person name="Fulton R."/>
            <person name="Fronick C."/>
            <person name="O'Laughlin M."/>
            <person name="Miner T."/>
            <person name="Herter B."/>
            <person name="Rosa B.A."/>
            <person name="Cordes M."/>
            <person name="Tomlinson C."/>
            <person name="Wollam A."/>
            <person name="Palsikar V.B."/>
            <person name="Mardis E.R."/>
            <person name="Wilson R.K."/>
        </authorList>
    </citation>
    <scope>NUCLEOTIDE SEQUENCE [LARGE SCALE GENOMIC DNA]</scope>
    <source>
        <strain evidence="3">KA00683</strain>
    </source>
</reference>
<dbReference type="AlphaFoldDB" id="A0A134B897"/>
<name>A0A134B897_9PORP</name>
<feature type="region of interest" description="Disordered" evidence="1">
    <location>
        <begin position="1"/>
        <end position="23"/>
    </location>
</feature>
<keyword evidence="3" id="KW-1185">Reference proteome</keyword>
<evidence type="ECO:0000313" key="2">
    <source>
        <dbReference type="EMBL" id="KXB76168.1"/>
    </source>
</evidence>
<sequence>MAYTSDRATATLPKARDRGATLAPHFSPEKLCLSTSYATPLHRRSLPRSAEAKKRPVVVANGSSTGHRAKQYWFIIVTSTGQPAK</sequence>
<dbReference type="EMBL" id="LSDK01000076">
    <property type="protein sequence ID" value="KXB76168.1"/>
    <property type="molecule type" value="Genomic_DNA"/>
</dbReference>
<accession>A0A134B897</accession>
<protein>
    <submittedName>
        <fullName evidence="2">Uncharacterized protein</fullName>
    </submittedName>
</protein>
<gene>
    <name evidence="2" type="ORF">HMPREF3185_01105</name>
</gene>
<dbReference type="PATRIC" id="fig|322095.3.peg.1089"/>
<comment type="caution">
    <text evidence="2">The sequence shown here is derived from an EMBL/GenBank/DDBJ whole genome shotgun (WGS) entry which is preliminary data.</text>
</comment>
<dbReference type="Proteomes" id="UP000070224">
    <property type="component" value="Unassembled WGS sequence"/>
</dbReference>
<dbReference type="STRING" id="322095.HMPREF3185_01105"/>
<organism evidence="2 3">
    <name type="scientific">Porphyromonas somerae</name>
    <dbReference type="NCBI Taxonomy" id="322095"/>
    <lineage>
        <taxon>Bacteria</taxon>
        <taxon>Pseudomonadati</taxon>
        <taxon>Bacteroidota</taxon>
        <taxon>Bacteroidia</taxon>
        <taxon>Bacteroidales</taxon>
        <taxon>Porphyromonadaceae</taxon>
        <taxon>Porphyromonas</taxon>
    </lineage>
</organism>
<feature type="region of interest" description="Disordered" evidence="1">
    <location>
        <begin position="43"/>
        <end position="62"/>
    </location>
</feature>
<proteinExistence type="predicted"/>
<evidence type="ECO:0000256" key="1">
    <source>
        <dbReference type="SAM" id="MobiDB-lite"/>
    </source>
</evidence>